<feature type="region of interest" description="Disordered" evidence="1">
    <location>
        <begin position="1"/>
        <end position="149"/>
    </location>
</feature>
<dbReference type="OrthoDB" id="48651at2759"/>
<feature type="compositionally biased region" description="Polar residues" evidence="1">
    <location>
        <begin position="125"/>
        <end position="149"/>
    </location>
</feature>
<feature type="region of interest" description="Disordered" evidence="1">
    <location>
        <begin position="527"/>
        <end position="653"/>
    </location>
</feature>
<sequence length="653" mass="71227">MSKKKVSGGSTTMTLKDFHGGSIPSDLPLPSAPGTNVRSSDRAGFDRQTSWGNPMGRSDHRLRPGSAGSARNFDDKTPFLSHTAHIGRNFDEDERKPIDGVSGSRRMVSDESIPAPLVRAELKPNYSSSGRLPNQQVSTSMPQFSGGNASSYAPRFTEATHVGGVNSPTYAGNSSYSLRFTEASYAGVNSQNMGGNSGPAVAGTYPNAWATRKEAVGVVEPMLATGSGPNTALKLAHASALEKVSSGRWQSKQPIHHQTDVEVIRHPETESEFYSKGNDIFNKNASKVMDVAGGREYHNMALATQAERRLAVDDVIHGGGRELLIHERSRSPFYPETKERESPVYGDGVQPALTDSLFGGLELQSPVPPEPSERPKLKLIPRSKPLESLEPSPDCKQGYQQPSDSASHVENASESYGIANTMKHVIAGSDSGNRAVERPKLSLKPRSQPLEQLKGNIERGRKTLFGGARPREFVLKERGIDDVAVTNHDIDQPSIRVKQDVSRTGTVPVHTTPIRYYEKAENIPLDNRIGKNTDRRDNQVDVDGTDVQRRNWRGENWKSGKETEKQQQPQGGRPPSPETWRRPVEQPKTTSDAPGTHYGKAASALELAQAFSRSVSDSKTADQFSGQKGLPKRGQMPFSRLTGPTPRPQINGY</sequence>
<dbReference type="PANTHER" id="PTHR32091">
    <property type="entry name" value="EUKARYOTIC TRANSLATION INITIATION FACTOR 4B"/>
    <property type="match status" value="1"/>
</dbReference>
<feature type="compositionally biased region" description="Polar residues" evidence="1">
    <location>
        <begin position="611"/>
        <end position="626"/>
    </location>
</feature>
<feature type="compositionally biased region" description="Basic and acidic residues" evidence="1">
    <location>
        <begin position="88"/>
        <end position="98"/>
    </location>
</feature>
<dbReference type="EMBL" id="CM018052">
    <property type="protein sequence ID" value="KAA8515443.1"/>
    <property type="molecule type" value="Genomic_DNA"/>
</dbReference>
<evidence type="ECO:0000313" key="3">
    <source>
        <dbReference type="Proteomes" id="UP000325577"/>
    </source>
</evidence>
<protein>
    <submittedName>
        <fullName evidence="2">Uncharacterized protein</fullName>
    </submittedName>
</protein>
<organism evidence="2 3">
    <name type="scientific">Nyssa sinensis</name>
    <dbReference type="NCBI Taxonomy" id="561372"/>
    <lineage>
        <taxon>Eukaryota</taxon>
        <taxon>Viridiplantae</taxon>
        <taxon>Streptophyta</taxon>
        <taxon>Embryophyta</taxon>
        <taxon>Tracheophyta</taxon>
        <taxon>Spermatophyta</taxon>
        <taxon>Magnoliopsida</taxon>
        <taxon>eudicotyledons</taxon>
        <taxon>Gunneridae</taxon>
        <taxon>Pentapetalae</taxon>
        <taxon>asterids</taxon>
        <taxon>Cornales</taxon>
        <taxon>Nyssaceae</taxon>
        <taxon>Nyssa</taxon>
    </lineage>
</organism>
<dbReference type="InterPro" id="IPR010433">
    <property type="entry name" value="EIF-4B_pln"/>
</dbReference>
<dbReference type="AlphaFoldDB" id="A0A5J4Z9L2"/>
<reference evidence="2 3" key="1">
    <citation type="submission" date="2019-09" db="EMBL/GenBank/DDBJ databases">
        <title>A chromosome-level genome assembly of the Chinese tupelo Nyssa sinensis.</title>
        <authorList>
            <person name="Yang X."/>
            <person name="Kang M."/>
            <person name="Yang Y."/>
            <person name="Xiong H."/>
            <person name="Wang M."/>
            <person name="Zhang Z."/>
            <person name="Wang Z."/>
            <person name="Wu H."/>
            <person name="Ma T."/>
            <person name="Liu J."/>
            <person name="Xi Z."/>
        </authorList>
    </citation>
    <scope>NUCLEOTIDE SEQUENCE [LARGE SCALE GENOMIC DNA]</scope>
    <source>
        <strain evidence="2">J267</strain>
        <tissue evidence="2">Leaf</tissue>
    </source>
</reference>
<dbReference type="GO" id="GO:0003729">
    <property type="term" value="F:mRNA binding"/>
    <property type="evidence" value="ECO:0007669"/>
    <property type="project" value="TreeGrafter"/>
</dbReference>
<proteinExistence type="predicted"/>
<evidence type="ECO:0000313" key="2">
    <source>
        <dbReference type="EMBL" id="KAA8515443.1"/>
    </source>
</evidence>
<accession>A0A5J4Z9L2</accession>
<name>A0A5J4Z9L2_9ASTE</name>
<dbReference type="GO" id="GO:0003743">
    <property type="term" value="F:translation initiation factor activity"/>
    <property type="evidence" value="ECO:0007669"/>
    <property type="project" value="InterPro"/>
</dbReference>
<keyword evidence="3" id="KW-1185">Reference proteome</keyword>
<feature type="compositionally biased region" description="Polar residues" evidence="1">
    <location>
        <begin position="398"/>
        <end position="412"/>
    </location>
</feature>
<evidence type="ECO:0000256" key="1">
    <source>
        <dbReference type="SAM" id="MobiDB-lite"/>
    </source>
</evidence>
<feature type="compositionally biased region" description="Basic and acidic residues" evidence="1">
    <location>
        <begin position="528"/>
        <end position="539"/>
    </location>
</feature>
<feature type="compositionally biased region" description="Basic and acidic residues" evidence="1">
    <location>
        <begin position="546"/>
        <end position="565"/>
    </location>
</feature>
<gene>
    <name evidence="2" type="ORF">F0562_018946</name>
</gene>
<dbReference type="Proteomes" id="UP000325577">
    <property type="component" value="Linkage Group LG9"/>
</dbReference>
<feature type="region of interest" description="Disordered" evidence="1">
    <location>
        <begin position="327"/>
        <end position="412"/>
    </location>
</feature>
<feature type="compositionally biased region" description="Basic and acidic residues" evidence="1">
    <location>
        <begin position="327"/>
        <end position="342"/>
    </location>
</feature>
<dbReference type="PANTHER" id="PTHR32091:SF4">
    <property type="entry name" value="OS07G0546100 PROTEIN"/>
    <property type="match status" value="1"/>
</dbReference>